<accession>A0A919YJB0</accession>
<feature type="domain" description="FAD-binding" evidence="5">
    <location>
        <begin position="11"/>
        <end position="90"/>
    </location>
</feature>
<dbReference type="InterPro" id="IPR036188">
    <property type="entry name" value="FAD/NAD-bd_sf"/>
</dbReference>
<evidence type="ECO:0000256" key="1">
    <source>
        <dbReference type="ARBA" id="ARBA00022630"/>
    </source>
</evidence>
<keyword evidence="7" id="KW-1185">Reference proteome</keyword>
<keyword evidence="2" id="KW-0274">FAD</keyword>
<dbReference type="GO" id="GO:0004497">
    <property type="term" value="F:monooxygenase activity"/>
    <property type="evidence" value="ECO:0007669"/>
    <property type="project" value="UniProtKB-KW"/>
</dbReference>
<comment type="caution">
    <text evidence="6">The sequence shown here is derived from an EMBL/GenBank/DDBJ whole genome shotgun (WGS) entry which is preliminary data.</text>
</comment>
<keyword evidence="3" id="KW-0560">Oxidoreductase</keyword>
<reference evidence="6 7" key="1">
    <citation type="submission" date="2021-03" db="EMBL/GenBank/DDBJ databases">
        <title>Antimicrobial resistance genes in bacteria isolated from Japanese honey, and their potential for conferring macrolide and lincosamide resistance in the American foulbrood pathogen Paenibacillus larvae.</title>
        <authorList>
            <person name="Okamoto M."/>
            <person name="Kumagai M."/>
            <person name="Kanamori H."/>
            <person name="Takamatsu D."/>
        </authorList>
    </citation>
    <scope>NUCLEOTIDE SEQUENCE [LARGE SCALE GENOMIC DNA]</scope>
    <source>
        <strain evidence="6 7">J34TS1</strain>
    </source>
</reference>
<dbReference type="PANTHER" id="PTHR47178">
    <property type="entry name" value="MONOOXYGENASE, FAD-BINDING"/>
    <property type="match status" value="1"/>
</dbReference>
<gene>
    <name evidence="6" type="ORF">J34TS1_53530</name>
</gene>
<evidence type="ECO:0000313" key="7">
    <source>
        <dbReference type="Proteomes" id="UP000682811"/>
    </source>
</evidence>
<evidence type="ECO:0000256" key="4">
    <source>
        <dbReference type="ARBA" id="ARBA00023033"/>
    </source>
</evidence>
<dbReference type="RefSeq" id="WP_244871470.1">
    <property type="nucleotide sequence ID" value="NZ_BORT01000035.1"/>
</dbReference>
<dbReference type="AlphaFoldDB" id="A0A919YJB0"/>
<dbReference type="GO" id="GO:0071949">
    <property type="term" value="F:FAD binding"/>
    <property type="evidence" value="ECO:0007669"/>
    <property type="project" value="InterPro"/>
</dbReference>
<dbReference type="EMBL" id="BORT01000035">
    <property type="protein sequence ID" value="GIO50588.1"/>
    <property type="molecule type" value="Genomic_DNA"/>
</dbReference>
<keyword evidence="4" id="KW-0503">Monooxygenase</keyword>
<dbReference type="SUPFAM" id="SSF51905">
    <property type="entry name" value="FAD/NAD(P)-binding domain"/>
    <property type="match status" value="1"/>
</dbReference>
<sequence>MLSFAQAKTKHWHPQVKRMLELAEPEKTAVYHLRNVLPYKPWKETTNLVLLGDALHPMTPAEIGGNAALFDAYELSKELIKVNNGEKELLAAFRDYEVSAIERGMRDVRLSSKAGESMFNQKPLPTEDVELEE</sequence>
<evidence type="ECO:0000259" key="5">
    <source>
        <dbReference type="Pfam" id="PF01494"/>
    </source>
</evidence>
<dbReference type="Gene3D" id="3.50.50.60">
    <property type="entry name" value="FAD/NAD(P)-binding domain"/>
    <property type="match status" value="1"/>
</dbReference>
<keyword evidence="1" id="KW-0285">Flavoprotein</keyword>
<evidence type="ECO:0000256" key="3">
    <source>
        <dbReference type="ARBA" id="ARBA00023002"/>
    </source>
</evidence>
<dbReference type="Pfam" id="PF01494">
    <property type="entry name" value="FAD_binding_3"/>
    <property type="match status" value="1"/>
</dbReference>
<evidence type="ECO:0000313" key="6">
    <source>
        <dbReference type="EMBL" id="GIO50588.1"/>
    </source>
</evidence>
<organism evidence="6 7">
    <name type="scientific">Paenibacillus azoreducens</name>
    <dbReference type="NCBI Taxonomy" id="116718"/>
    <lineage>
        <taxon>Bacteria</taxon>
        <taxon>Bacillati</taxon>
        <taxon>Bacillota</taxon>
        <taxon>Bacilli</taxon>
        <taxon>Bacillales</taxon>
        <taxon>Paenibacillaceae</taxon>
        <taxon>Paenibacillus</taxon>
    </lineage>
</organism>
<proteinExistence type="predicted"/>
<name>A0A919YJB0_9BACL</name>
<dbReference type="InterPro" id="IPR002938">
    <property type="entry name" value="FAD-bd"/>
</dbReference>
<dbReference type="PANTHER" id="PTHR47178:SF6">
    <property type="entry name" value="FAD-BINDING DOMAIN-CONTAINING PROTEIN"/>
    <property type="match status" value="1"/>
</dbReference>
<dbReference type="Proteomes" id="UP000682811">
    <property type="component" value="Unassembled WGS sequence"/>
</dbReference>
<evidence type="ECO:0000256" key="2">
    <source>
        <dbReference type="ARBA" id="ARBA00022827"/>
    </source>
</evidence>
<protein>
    <recommendedName>
        <fullName evidence="5">FAD-binding domain-containing protein</fullName>
    </recommendedName>
</protein>